<feature type="compositionally biased region" description="Basic and acidic residues" evidence="2">
    <location>
        <begin position="362"/>
        <end position="375"/>
    </location>
</feature>
<dbReference type="FunCoup" id="A0A1U8AFH8">
    <property type="interactions" value="861"/>
</dbReference>
<dbReference type="RefSeq" id="XP_010265792.1">
    <property type="nucleotide sequence ID" value="XM_010267490.2"/>
</dbReference>
<organism evidence="3 4">
    <name type="scientific">Nelumbo nucifera</name>
    <name type="common">Sacred lotus</name>
    <dbReference type="NCBI Taxonomy" id="4432"/>
    <lineage>
        <taxon>Eukaryota</taxon>
        <taxon>Viridiplantae</taxon>
        <taxon>Streptophyta</taxon>
        <taxon>Embryophyta</taxon>
        <taxon>Tracheophyta</taxon>
        <taxon>Spermatophyta</taxon>
        <taxon>Magnoliopsida</taxon>
        <taxon>Proteales</taxon>
        <taxon>Nelumbonaceae</taxon>
        <taxon>Nelumbo</taxon>
    </lineage>
</organism>
<dbReference type="PANTHER" id="PTHR35507">
    <property type="entry name" value="OS09G0488600 PROTEIN"/>
    <property type="match status" value="1"/>
</dbReference>
<gene>
    <name evidence="4" type="primary">LOC104603457</name>
</gene>
<evidence type="ECO:0000313" key="4">
    <source>
        <dbReference type="RefSeq" id="XP_010265792.1"/>
    </source>
</evidence>
<dbReference type="eggNOG" id="ENOG502QWKT">
    <property type="taxonomic scope" value="Eukaryota"/>
</dbReference>
<proteinExistence type="predicted"/>
<feature type="compositionally biased region" description="Polar residues" evidence="2">
    <location>
        <begin position="386"/>
        <end position="401"/>
    </location>
</feature>
<feature type="compositionally biased region" description="Polar residues" evidence="2">
    <location>
        <begin position="417"/>
        <end position="433"/>
    </location>
</feature>
<feature type="region of interest" description="Disordered" evidence="2">
    <location>
        <begin position="344"/>
        <end position="464"/>
    </location>
</feature>
<feature type="coiled-coil region" evidence="1">
    <location>
        <begin position="255"/>
        <end position="321"/>
    </location>
</feature>
<reference evidence="4" key="1">
    <citation type="submission" date="2025-08" db="UniProtKB">
        <authorList>
            <consortium name="RefSeq"/>
        </authorList>
    </citation>
    <scope>IDENTIFICATION</scope>
</reference>
<feature type="compositionally biased region" description="Basic and acidic residues" evidence="2">
    <location>
        <begin position="403"/>
        <end position="415"/>
    </location>
</feature>
<dbReference type="OrthoDB" id="1894403at2759"/>
<evidence type="ECO:0000256" key="2">
    <source>
        <dbReference type="SAM" id="MobiDB-lite"/>
    </source>
</evidence>
<dbReference type="OMA" id="FVECGCL"/>
<evidence type="ECO:0000256" key="1">
    <source>
        <dbReference type="SAM" id="Coils"/>
    </source>
</evidence>
<dbReference type="Proteomes" id="UP000189703">
    <property type="component" value="Unplaced"/>
</dbReference>
<keyword evidence="3" id="KW-1185">Reference proteome</keyword>
<accession>A0A1U8AFH8</accession>
<keyword evidence="1" id="KW-0175">Coiled coil</keyword>
<dbReference type="AlphaFoldDB" id="A0A1U8AFH8"/>
<evidence type="ECO:0000313" key="3">
    <source>
        <dbReference type="Proteomes" id="UP000189703"/>
    </source>
</evidence>
<dbReference type="GeneID" id="104603457"/>
<sequence length="464" mass="51865">MEGGQELEFHALRPSPSLVSLVPFSPSITSSPRRLSTHFSEPSRPIRAARQLCWVSLQGRLVGAEEASSVKAIGGKLSGEEGLAWELFKPIHRILIVAIVAIAVADLNFKKSRQIWQLRRSVDLRDQVLSSMQKKLDDLCEQLSSMKEKEHPEIGFDMFTNSKDFLFSEDINLGQTGCSACGCRVCNQNRISENDSVRNSIGKACSRDEKFKLKVPFTNGAEQEERRMSDLSDWAPSVSSSAEIQLNTLAVEQDIYNLQRECEEKDATIRELEAVVRSSDVAGSKRIAELEDVIRRKNMIITKLKKDMAVLEQQVAQLTRIQRPSTFTTKPDVKKLPVMSDNILYGMDSSTSPSSSDSDSPVENRSRGPVHEHRNNHALQEGVTLESVQKVSSAKTPNSSPRPIDKPSKIRDVSPLKENSMNQRLNSMATTRPRQLASGGGDVKRNRRHGRTSAKDMTPQKRWI</sequence>
<dbReference type="PANTHER" id="PTHR35507:SF1">
    <property type="entry name" value="TMF_TATA_BD DOMAIN-CONTAINING PROTEIN"/>
    <property type="match status" value="1"/>
</dbReference>
<name>A0A1U8AFH8_NELNU</name>
<protein>
    <submittedName>
        <fullName evidence="4">Uncharacterized protein LOC104603457</fullName>
    </submittedName>
</protein>
<feature type="compositionally biased region" description="Low complexity" evidence="2">
    <location>
        <begin position="348"/>
        <end position="361"/>
    </location>
</feature>
<dbReference type="KEGG" id="nnu:104603457"/>